<reference evidence="1" key="1">
    <citation type="submission" date="2023-04" db="EMBL/GenBank/DDBJ databases">
        <title>Ambrosiozyma monospora NBRC 10751.</title>
        <authorList>
            <person name="Ichikawa N."/>
            <person name="Sato H."/>
            <person name="Tonouchi N."/>
        </authorList>
    </citation>
    <scope>NUCLEOTIDE SEQUENCE</scope>
    <source>
        <strain evidence="1">NBRC 10751</strain>
    </source>
</reference>
<name>A0ACB5SZG5_AMBMO</name>
<evidence type="ECO:0000313" key="2">
    <source>
        <dbReference type="Proteomes" id="UP001165064"/>
    </source>
</evidence>
<accession>A0ACB5SZG5</accession>
<comment type="caution">
    <text evidence="1">The sequence shown here is derived from an EMBL/GenBank/DDBJ whole genome shotgun (WGS) entry which is preliminary data.</text>
</comment>
<dbReference type="EMBL" id="BSXS01001764">
    <property type="protein sequence ID" value="GME77176.1"/>
    <property type="molecule type" value="Genomic_DNA"/>
</dbReference>
<sequence length="120" mass="13878">MFVLEELPAQAESEVQHSLYVLYQDIDIYLDSEINFSVQSALTLLITVDSGGFVAWDIIMEIFFFQLLDDTIFNSSFKQTSTILKDLIFYNGTNYTKNYTIYDKWSPESNISKTSSVVWL</sequence>
<organism evidence="1 2">
    <name type="scientific">Ambrosiozyma monospora</name>
    <name type="common">Yeast</name>
    <name type="synonym">Endomycopsis monosporus</name>
    <dbReference type="NCBI Taxonomy" id="43982"/>
    <lineage>
        <taxon>Eukaryota</taxon>
        <taxon>Fungi</taxon>
        <taxon>Dikarya</taxon>
        <taxon>Ascomycota</taxon>
        <taxon>Saccharomycotina</taxon>
        <taxon>Pichiomycetes</taxon>
        <taxon>Pichiales</taxon>
        <taxon>Pichiaceae</taxon>
        <taxon>Ambrosiozyma</taxon>
    </lineage>
</organism>
<keyword evidence="2" id="KW-1185">Reference proteome</keyword>
<gene>
    <name evidence="1" type="ORF">Amon02_000291800</name>
</gene>
<dbReference type="Proteomes" id="UP001165064">
    <property type="component" value="Unassembled WGS sequence"/>
</dbReference>
<proteinExistence type="predicted"/>
<protein>
    <submittedName>
        <fullName evidence="1">Unnamed protein product</fullName>
    </submittedName>
</protein>
<evidence type="ECO:0000313" key="1">
    <source>
        <dbReference type="EMBL" id="GME77176.1"/>
    </source>
</evidence>